<protein>
    <submittedName>
        <fullName evidence="1">Uncharacterized protein</fullName>
    </submittedName>
</protein>
<sequence>MIVATFGGAWLIHELIPLKVPMIQPLFEIKRTKTIADKM</sequence>
<organism evidence="1 2">
    <name type="scientific">Saccharicrinis carchari</name>
    <dbReference type="NCBI Taxonomy" id="1168039"/>
    <lineage>
        <taxon>Bacteria</taxon>
        <taxon>Pseudomonadati</taxon>
        <taxon>Bacteroidota</taxon>
        <taxon>Bacteroidia</taxon>
        <taxon>Marinilabiliales</taxon>
        <taxon>Marinilabiliaceae</taxon>
        <taxon>Saccharicrinis</taxon>
    </lineage>
</organism>
<dbReference type="EMBL" id="FXTB01000015">
    <property type="protein sequence ID" value="SMO91953.1"/>
    <property type="molecule type" value="Genomic_DNA"/>
</dbReference>
<proteinExistence type="predicted"/>
<name>A0A521F708_SACCC</name>
<accession>A0A521F708</accession>
<keyword evidence="2" id="KW-1185">Reference proteome</keyword>
<gene>
    <name evidence="1" type="ORF">SAMN06265379_11537</name>
</gene>
<evidence type="ECO:0000313" key="1">
    <source>
        <dbReference type="EMBL" id="SMO91953.1"/>
    </source>
</evidence>
<evidence type="ECO:0000313" key="2">
    <source>
        <dbReference type="Proteomes" id="UP000319040"/>
    </source>
</evidence>
<reference evidence="1 2" key="1">
    <citation type="submission" date="2017-05" db="EMBL/GenBank/DDBJ databases">
        <authorList>
            <person name="Varghese N."/>
            <person name="Submissions S."/>
        </authorList>
    </citation>
    <scope>NUCLEOTIDE SEQUENCE [LARGE SCALE GENOMIC DNA]</scope>
    <source>
        <strain evidence="1 2">DSM 27040</strain>
    </source>
</reference>
<dbReference type="AlphaFoldDB" id="A0A521F708"/>
<dbReference type="Proteomes" id="UP000319040">
    <property type="component" value="Unassembled WGS sequence"/>
</dbReference>